<keyword evidence="11" id="KW-1185">Reference proteome</keyword>
<evidence type="ECO:0000259" key="9">
    <source>
        <dbReference type="Pfam" id="PF22748"/>
    </source>
</evidence>
<feature type="chain" id="PRO_5040756219" evidence="8">
    <location>
        <begin position="21"/>
        <end position="785"/>
    </location>
</feature>
<gene>
    <name evidence="10" type="ORF">Pfra01_002324300</name>
</gene>
<keyword evidence="6" id="KW-0843">Virulence</keyword>
<proteinExistence type="inferred from homology"/>
<dbReference type="GO" id="GO:0043657">
    <property type="term" value="C:host cell"/>
    <property type="evidence" value="ECO:0007669"/>
    <property type="project" value="UniProtKB-SubCell"/>
</dbReference>
<evidence type="ECO:0000256" key="5">
    <source>
        <dbReference type="ARBA" id="ARBA00022729"/>
    </source>
</evidence>
<evidence type="ECO:0000256" key="6">
    <source>
        <dbReference type="ARBA" id="ARBA00023026"/>
    </source>
</evidence>
<dbReference type="OrthoDB" id="122386at2759"/>
<feature type="domain" description="RxLR effector PexRD54 WY" evidence="9">
    <location>
        <begin position="310"/>
        <end position="349"/>
    </location>
</feature>
<dbReference type="EMBL" id="BSXT01003681">
    <property type="protein sequence ID" value="GMF55261.1"/>
    <property type="molecule type" value="Genomic_DNA"/>
</dbReference>
<evidence type="ECO:0000256" key="3">
    <source>
        <dbReference type="ARBA" id="ARBA00010400"/>
    </source>
</evidence>
<feature type="region of interest" description="Disordered" evidence="7">
    <location>
        <begin position="658"/>
        <end position="708"/>
    </location>
</feature>
<feature type="compositionally biased region" description="Basic and acidic residues" evidence="7">
    <location>
        <begin position="663"/>
        <end position="685"/>
    </location>
</feature>
<dbReference type="AlphaFoldDB" id="A0A9W6Y890"/>
<evidence type="ECO:0000256" key="4">
    <source>
        <dbReference type="ARBA" id="ARBA00022525"/>
    </source>
</evidence>
<evidence type="ECO:0000313" key="10">
    <source>
        <dbReference type="EMBL" id="GMF55261.1"/>
    </source>
</evidence>
<keyword evidence="4" id="KW-0964">Secreted</keyword>
<protein>
    <submittedName>
        <fullName evidence="10">Unnamed protein product</fullName>
    </submittedName>
</protein>
<dbReference type="InterPro" id="IPR054463">
    <property type="entry name" value="PexRD54_WY"/>
</dbReference>
<dbReference type="GO" id="GO:0005576">
    <property type="term" value="C:extracellular region"/>
    <property type="evidence" value="ECO:0007669"/>
    <property type="project" value="UniProtKB-SubCell"/>
</dbReference>
<evidence type="ECO:0000256" key="7">
    <source>
        <dbReference type="SAM" id="MobiDB-lite"/>
    </source>
</evidence>
<feature type="domain" description="RxLR effector PexRD54 WY" evidence="9">
    <location>
        <begin position="216"/>
        <end position="257"/>
    </location>
</feature>
<reference evidence="10" key="1">
    <citation type="submission" date="2023-04" db="EMBL/GenBank/DDBJ databases">
        <title>Phytophthora fragariaefolia NBRC 109709.</title>
        <authorList>
            <person name="Ichikawa N."/>
            <person name="Sato H."/>
            <person name="Tonouchi N."/>
        </authorList>
    </citation>
    <scope>NUCLEOTIDE SEQUENCE</scope>
    <source>
        <strain evidence="10">NBRC 109709</strain>
    </source>
</reference>
<keyword evidence="5 8" id="KW-0732">Signal</keyword>
<feature type="compositionally biased region" description="Polar residues" evidence="7">
    <location>
        <begin position="687"/>
        <end position="708"/>
    </location>
</feature>
<evidence type="ECO:0000256" key="1">
    <source>
        <dbReference type="ARBA" id="ARBA00004340"/>
    </source>
</evidence>
<name>A0A9W6Y890_9STRA</name>
<comment type="similarity">
    <text evidence="3">Belongs to the RxLR effector family.</text>
</comment>
<evidence type="ECO:0000256" key="2">
    <source>
        <dbReference type="ARBA" id="ARBA00004613"/>
    </source>
</evidence>
<comment type="caution">
    <text evidence="10">The sequence shown here is derived from an EMBL/GenBank/DDBJ whole genome shotgun (WGS) entry which is preliminary data.</text>
</comment>
<accession>A0A9W6Y890</accession>
<comment type="subcellular location">
    <subcellularLocation>
        <location evidence="1">Host cell</location>
    </subcellularLocation>
    <subcellularLocation>
        <location evidence="2">Secreted</location>
    </subcellularLocation>
</comment>
<feature type="signal peptide" evidence="8">
    <location>
        <begin position="1"/>
        <end position="20"/>
    </location>
</feature>
<evidence type="ECO:0000256" key="8">
    <source>
        <dbReference type="SAM" id="SignalP"/>
    </source>
</evidence>
<sequence>MQPQSVVLLVALNVLTCLEAASFKGTTHFTSPACLKKLWGWAETKKPPEAVFTRLKLDRTGTQLFDHVDFNLWVSYTRAVVQSDPEAAIFKMIAPRYSDDVLSGMILAAKKSSATENIATKLEFEQMRSWRAAGKNIDDMFQVFKLDKAGDDLLANPLLSSWINYMKFSNKEAPQTKTTLIEMLTKYYGDGGISKIIETARKAPATQNIAKRLEAEQVQLWLKTNRLPEDVFTLLSLDRAGDELLATPQFKTWTKYINYYNKENPDAKTTILAQLGNHFDEDELTRILIAAMKAPSTEATAAKLQDERFKIWLTREDPVSPGTVFRLLQLDKAGDDLLINLQFTNWLKYADEFNVKYIDAKQFPIKILRAYYRDDARLANIILAAKKNPFLQGISRSLEDELLKGWAASRMQPSDVLKSLKLDKEGDKIFESPLWSYFTQYLERYNKGYPRKQETMITALSRSYDDNELAALLIAAKKSPKTKALATKLENDQVSAWLKDAELPGALFGYLALDKSLDNLLANPVLNVWSKYLDAFNLKFPSKRVSMIDTFRSNFGDEALSQMLIAAKQTPSAENVATTLQASLLNKWLLEKKIPADVSKVIGGMAANEANAKLLSTYSKKFKEISRVIDGRDAERPTNPMVIVLERPANPMVIVLERRGKRGRDDDTLEETKALDTDLSEDKHASLASSPRDSSETASGCPSDARTSSTLWPSDLKVLVKTSAYARSPTAPACLMDNPSRHRSAEVETVALLAPMPPRLDLSERTQRLAGVSASWPAGSEGGVL</sequence>
<evidence type="ECO:0000313" key="11">
    <source>
        <dbReference type="Proteomes" id="UP001165121"/>
    </source>
</evidence>
<organism evidence="10 11">
    <name type="scientific">Phytophthora fragariaefolia</name>
    <dbReference type="NCBI Taxonomy" id="1490495"/>
    <lineage>
        <taxon>Eukaryota</taxon>
        <taxon>Sar</taxon>
        <taxon>Stramenopiles</taxon>
        <taxon>Oomycota</taxon>
        <taxon>Peronosporomycetes</taxon>
        <taxon>Peronosporales</taxon>
        <taxon>Peronosporaceae</taxon>
        <taxon>Phytophthora</taxon>
    </lineage>
</organism>
<dbReference type="Pfam" id="PF22748">
    <property type="entry name" value="PexRD54_WY"/>
    <property type="match status" value="2"/>
</dbReference>
<dbReference type="Proteomes" id="UP001165121">
    <property type="component" value="Unassembled WGS sequence"/>
</dbReference>